<dbReference type="EMBL" id="SUMC01000014">
    <property type="protein sequence ID" value="TKA10466.1"/>
    <property type="molecule type" value="Genomic_DNA"/>
</dbReference>
<dbReference type="CDD" id="cd05289">
    <property type="entry name" value="MDR_like_2"/>
    <property type="match status" value="1"/>
</dbReference>
<dbReference type="SUPFAM" id="SSF50129">
    <property type="entry name" value="GroES-like"/>
    <property type="match status" value="1"/>
</dbReference>
<dbReference type="InterPro" id="IPR020843">
    <property type="entry name" value="ER"/>
</dbReference>
<dbReference type="InterPro" id="IPR036291">
    <property type="entry name" value="NAD(P)-bd_dom_sf"/>
</dbReference>
<sequence>MFALTYDEYGDPSVLRVTTVPEPDAGPGEVRIAVRAAGVNPVDWKIRSGYLKDMMPVEFPAIPGSDAAGVVDEVGEGVEGVGVGDEVFGSGQGVSAEFAVLDHFTAKPAAMSWEEAAGLPVAAETAQRALDILKPSAGQTLLIEGAAGGVGSVAAQFAIADGVRVIGTASESNHDYLRSLGVIPTTYGPGLKERVAELAPEGVDAALDTAGKGSLPDLVEITGSPGKVVTIADFEAAKYGVRVTAGMGGEPRAWHALPKAARLFEQGELRIAVDSVFPLAEAAKAHERSEGGHVSGKIILKVTQA</sequence>
<dbReference type="InterPro" id="IPR051603">
    <property type="entry name" value="Zinc-ADH_QOR/CCCR"/>
</dbReference>
<gene>
    <name evidence="3" type="ORF">FCI23_17465</name>
</gene>
<protein>
    <submittedName>
        <fullName evidence="3">NADP-dependent oxidoreductase</fullName>
    </submittedName>
</protein>
<comment type="caution">
    <text evidence="3">The sequence shown here is derived from an EMBL/GenBank/DDBJ whole genome shotgun (WGS) entry which is preliminary data.</text>
</comment>
<feature type="domain" description="Enoyl reductase (ER)" evidence="2">
    <location>
        <begin position="10"/>
        <end position="300"/>
    </location>
</feature>
<dbReference type="OrthoDB" id="3727682at2"/>
<dbReference type="SUPFAM" id="SSF51735">
    <property type="entry name" value="NAD(P)-binding Rossmann-fold domains"/>
    <property type="match status" value="1"/>
</dbReference>
<dbReference type="InterPro" id="IPR011032">
    <property type="entry name" value="GroES-like_sf"/>
</dbReference>
<organism evidence="3 4">
    <name type="scientific">Actinacidiphila oryziradicis</name>
    <dbReference type="NCBI Taxonomy" id="2571141"/>
    <lineage>
        <taxon>Bacteria</taxon>
        <taxon>Bacillati</taxon>
        <taxon>Actinomycetota</taxon>
        <taxon>Actinomycetes</taxon>
        <taxon>Kitasatosporales</taxon>
        <taxon>Streptomycetaceae</taxon>
        <taxon>Actinacidiphila</taxon>
    </lineage>
</organism>
<keyword evidence="1" id="KW-0521">NADP</keyword>
<keyword evidence="4" id="KW-1185">Reference proteome</keyword>
<dbReference type="Pfam" id="PF08240">
    <property type="entry name" value="ADH_N"/>
    <property type="match status" value="1"/>
</dbReference>
<name>A0A4U0SLE8_9ACTN</name>
<dbReference type="Pfam" id="PF13602">
    <property type="entry name" value="ADH_zinc_N_2"/>
    <property type="match status" value="1"/>
</dbReference>
<evidence type="ECO:0000259" key="2">
    <source>
        <dbReference type="SMART" id="SM00829"/>
    </source>
</evidence>
<reference evidence="3 4" key="1">
    <citation type="submission" date="2019-04" db="EMBL/GenBank/DDBJ databases">
        <title>Streptomyces oryziradicis sp. nov., a novel actinomycete isolated from rhizosphere soil of rice (Oryza sativa L.).</title>
        <authorList>
            <person name="Li C."/>
        </authorList>
    </citation>
    <scope>NUCLEOTIDE SEQUENCE [LARGE SCALE GENOMIC DNA]</scope>
    <source>
        <strain evidence="3 4">NEAU-C40</strain>
    </source>
</reference>
<accession>A0A4U0SLE8</accession>
<evidence type="ECO:0000313" key="4">
    <source>
        <dbReference type="Proteomes" id="UP000305778"/>
    </source>
</evidence>
<dbReference type="PANTHER" id="PTHR44154">
    <property type="entry name" value="QUINONE OXIDOREDUCTASE"/>
    <property type="match status" value="1"/>
</dbReference>
<dbReference type="Gene3D" id="3.40.50.720">
    <property type="entry name" value="NAD(P)-binding Rossmann-like Domain"/>
    <property type="match status" value="1"/>
</dbReference>
<dbReference type="AlphaFoldDB" id="A0A4U0SLE8"/>
<evidence type="ECO:0000256" key="1">
    <source>
        <dbReference type="ARBA" id="ARBA00022857"/>
    </source>
</evidence>
<dbReference type="PANTHER" id="PTHR44154:SF1">
    <property type="entry name" value="QUINONE OXIDOREDUCTASE"/>
    <property type="match status" value="1"/>
</dbReference>
<dbReference type="InterPro" id="IPR013154">
    <property type="entry name" value="ADH-like_N"/>
</dbReference>
<dbReference type="RefSeq" id="WP_136724819.1">
    <property type="nucleotide sequence ID" value="NZ_SUMC01000014.1"/>
</dbReference>
<evidence type="ECO:0000313" key="3">
    <source>
        <dbReference type="EMBL" id="TKA10466.1"/>
    </source>
</evidence>
<dbReference type="SMART" id="SM00829">
    <property type="entry name" value="PKS_ER"/>
    <property type="match status" value="1"/>
</dbReference>
<dbReference type="GO" id="GO:0016491">
    <property type="term" value="F:oxidoreductase activity"/>
    <property type="evidence" value="ECO:0007669"/>
    <property type="project" value="InterPro"/>
</dbReference>
<proteinExistence type="predicted"/>
<dbReference type="Proteomes" id="UP000305778">
    <property type="component" value="Unassembled WGS sequence"/>
</dbReference>
<dbReference type="Gene3D" id="3.90.180.10">
    <property type="entry name" value="Medium-chain alcohol dehydrogenases, catalytic domain"/>
    <property type="match status" value="1"/>
</dbReference>